<sequence length="80" mass="8653">MSRNGWGSERDAAVDVHPKLTYALKHQKRWLGASISASSTGSLVVFQGAVRFAGCPAIRDIPEIDSPCRPPRIVVTVSAY</sequence>
<dbReference type="EMBL" id="CP000150">
    <property type="protein sequence ID" value="ABB06501.1"/>
    <property type="molecule type" value="Genomic_DNA"/>
</dbReference>
<dbReference type="PATRIC" id="fig|482957.22.peg.8054"/>
<dbReference type="KEGG" id="bur:Bcep18194_C7457"/>
<name>Q39M15_BURL3</name>
<dbReference type="Proteomes" id="UP000002705">
    <property type="component" value="Chromosome 3"/>
</dbReference>
<organism evidence="1 2">
    <name type="scientific">Burkholderia lata (strain ATCC 17760 / DSM 23089 / LMG 22485 / NCIMB 9086 / R18194 / 383)</name>
    <dbReference type="NCBI Taxonomy" id="482957"/>
    <lineage>
        <taxon>Bacteria</taxon>
        <taxon>Pseudomonadati</taxon>
        <taxon>Pseudomonadota</taxon>
        <taxon>Betaproteobacteria</taxon>
        <taxon>Burkholderiales</taxon>
        <taxon>Burkholderiaceae</taxon>
        <taxon>Burkholderia</taxon>
        <taxon>Burkholderia cepacia complex</taxon>
    </lineage>
</organism>
<proteinExistence type="predicted"/>
<keyword evidence="2" id="KW-1185">Reference proteome</keyword>
<gene>
    <name evidence="1" type="ordered locus">Bcep18194_C7457</name>
</gene>
<dbReference type="HOGENOM" id="CLU_2582939_0_0_4"/>
<evidence type="ECO:0000313" key="2">
    <source>
        <dbReference type="Proteomes" id="UP000002705"/>
    </source>
</evidence>
<dbReference type="AlphaFoldDB" id="Q39M15"/>
<accession>Q39M15</accession>
<protein>
    <submittedName>
        <fullName evidence="1">Uncharacterized protein</fullName>
    </submittedName>
</protein>
<evidence type="ECO:0000313" key="1">
    <source>
        <dbReference type="EMBL" id="ABB06501.1"/>
    </source>
</evidence>
<reference evidence="1" key="1">
    <citation type="submission" date="2009-01" db="EMBL/GenBank/DDBJ databases">
        <title>Complete sequence of chromosome 3 of Burkholderia sp. 383.</title>
        <authorList>
            <consortium name="US DOE Joint Genome Institute"/>
            <person name="Copeland A."/>
            <person name="Lucas S."/>
            <person name="Lapidus A."/>
            <person name="Barry K."/>
            <person name="Detter J.C."/>
            <person name="Glavina T."/>
            <person name="Hammon N."/>
            <person name="Israni S."/>
            <person name="Pitluck S."/>
            <person name="Chain P."/>
            <person name="Malfatti S."/>
            <person name="Shin M."/>
            <person name="Vergez L."/>
            <person name="Schmutz J."/>
            <person name="Larimer F."/>
            <person name="Land M."/>
            <person name="Kyrpides N."/>
            <person name="Lykidis A."/>
            <person name="Richardson P."/>
        </authorList>
    </citation>
    <scope>NUCLEOTIDE SEQUENCE</scope>
    <source>
        <strain evidence="1">383</strain>
    </source>
</reference>